<feature type="repeat" description="WD" evidence="3">
    <location>
        <begin position="12"/>
        <end position="44"/>
    </location>
</feature>
<dbReference type="SMART" id="SM00320">
    <property type="entry name" value="WD40"/>
    <property type="match status" value="2"/>
</dbReference>
<reference evidence="5" key="2">
    <citation type="submission" date="2015-01" db="EMBL/GenBank/DDBJ databases">
        <title>Evolutionary Origins and Diversification of the Mycorrhizal Mutualists.</title>
        <authorList>
            <consortium name="DOE Joint Genome Institute"/>
            <consortium name="Mycorrhizal Genomics Consortium"/>
            <person name="Kohler A."/>
            <person name="Kuo A."/>
            <person name="Nagy L.G."/>
            <person name="Floudas D."/>
            <person name="Copeland A."/>
            <person name="Barry K.W."/>
            <person name="Cichocki N."/>
            <person name="Veneault-Fourrey C."/>
            <person name="LaButti K."/>
            <person name="Lindquist E.A."/>
            <person name="Lipzen A."/>
            <person name="Lundell T."/>
            <person name="Morin E."/>
            <person name="Murat C."/>
            <person name="Riley R."/>
            <person name="Ohm R."/>
            <person name="Sun H."/>
            <person name="Tunlid A."/>
            <person name="Henrissat B."/>
            <person name="Grigoriev I.V."/>
            <person name="Hibbett D.S."/>
            <person name="Martin F."/>
        </authorList>
    </citation>
    <scope>NUCLEOTIDE SEQUENCE [LARGE SCALE GENOMIC DNA]</scope>
    <source>
        <strain evidence="5">Foug A</strain>
    </source>
</reference>
<dbReference type="Proteomes" id="UP000053989">
    <property type="component" value="Unassembled WGS sequence"/>
</dbReference>
<dbReference type="PROSITE" id="PS50082">
    <property type="entry name" value="WD_REPEATS_2"/>
    <property type="match status" value="1"/>
</dbReference>
<dbReference type="EMBL" id="KN822019">
    <property type="protein sequence ID" value="KIM66082.1"/>
    <property type="molecule type" value="Genomic_DNA"/>
</dbReference>
<name>A0A0C3AM94_9AGAM</name>
<evidence type="ECO:0000313" key="4">
    <source>
        <dbReference type="EMBL" id="KIM66082.1"/>
    </source>
</evidence>
<dbReference type="PANTHER" id="PTHR19848:SF8">
    <property type="entry name" value="F-BOX AND WD REPEAT DOMAIN CONTAINING 7"/>
    <property type="match status" value="1"/>
</dbReference>
<accession>A0A0C3AM94</accession>
<keyword evidence="5" id="KW-1185">Reference proteome</keyword>
<gene>
    <name evidence="4" type="ORF">SCLCIDRAFT_111485</name>
</gene>
<dbReference type="PANTHER" id="PTHR19848">
    <property type="entry name" value="WD40 REPEAT PROTEIN"/>
    <property type="match status" value="1"/>
</dbReference>
<evidence type="ECO:0000313" key="5">
    <source>
        <dbReference type="Proteomes" id="UP000053989"/>
    </source>
</evidence>
<evidence type="ECO:0000256" key="3">
    <source>
        <dbReference type="PROSITE-ProRule" id="PRU00221"/>
    </source>
</evidence>
<dbReference type="AlphaFoldDB" id="A0A0C3AM94"/>
<dbReference type="InterPro" id="IPR036322">
    <property type="entry name" value="WD40_repeat_dom_sf"/>
</dbReference>
<evidence type="ECO:0000256" key="1">
    <source>
        <dbReference type="ARBA" id="ARBA00022574"/>
    </source>
</evidence>
<dbReference type="PROSITE" id="PS50294">
    <property type="entry name" value="WD_REPEATS_REGION"/>
    <property type="match status" value="1"/>
</dbReference>
<reference evidence="4 5" key="1">
    <citation type="submission" date="2014-04" db="EMBL/GenBank/DDBJ databases">
        <authorList>
            <consortium name="DOE Joint Genome Institute"/>
            <person name="Kuo A."/>
            <person name="Kohler A."/>
            <person name="Nagy L.G."/>
            <person name="Floudas D."/>
            <person name="Copeland A."/>
            <person name="Barry K.W."/>
            <person name="Cichocki N."/>
            <person name="Veneault-Fourrey C."/>
            <person name="LaButti K."/>
            <person name="Lindquist E.A."/>
            <person name="Lipzen A."/>
            <person name="Lundell T."/>
            <person name="Morin E."/>
            <person name="Murat C."/>
            <person name="Sun H."/>
            <person name="Tunlid A."/>
            <person name="Henrissat B."/>
            <person name="Grigoriev I.V."/>
            <person name="Hibbett D.S."/>
            <person name="Martin F."/>
            <person name="Nordberg H.P."/>
            <person name="Cantor M.N."/>
            <person name="Hua S.X."/>
        </authorList>
    </citation>
    <scope>NUCLEOTIDE SEQUENCE [LARGE SCALE GENOMIC DNA]</scope>
    <source>
        <strain evidence="4 5">Foug A</strain>
    </source>
</reference>
<keyword evidence="2" id="KW-0677">Repeat</keyword>
<dbReference type="Pfam" id="PF00400">
    <property type="entry name" value="WD40"/>
    <property type="match status" value="1"/>
</dbReference>
<dbReference type="Gene3D" id="2.130.10.10">
    <property type="entry name" value="YVTN repeat-like/Quinoprotein amine dehydrogenase"/>
    <property type="match status" value="2"/>
</dbReference>
<dbReference type="InterPro" id="IPR015943">
    <property type="entry name" value="WD40/YVTN_repeat-like_dom_sf"/>
</dbReference>
<dbReference type="InterPro" id="IPR001680">
    <property type="entry name" value="WD40_rpt"/>
</dbReference>
<dbReference type="HOGENOM" id="CLU_049342_0_0_1"/>
<dbReference type="InParanoid" id="A0A0C3AM94"/>
<protein>
    <submittedName>
        <fullName evidence="4">Uncharacterized protein</fullName>
    </submittedName>
</protein>
<sequence length="306" mass="33757">MKFQPFILERTLEDHTSSVNALAFAPTGNYLASGSNDGSLIIWDPVTGLMKNCITFRNPILSLAWDPQHLKHLYIGCKDGTLALLDNFEFERLEGHATLLTGIKSSVFTVSINEYSGSVAICIGPEVHLAKEITPVRYTSFKLLPSPHECSAKLVDKHVRGRALTFTERGAKLVVAYLYHGVVCWDVNTSQSLWHVNPIHGHQIMYANISLMMSLHAALSLDHKRVVLSNLSEGVDIYLVGQSHPELCLKYRPVSEEKNVPLQVTFILGGSAVVSGSTDGKVPIWMATSGECMQLLEHGGRFLFVV</sequence>
<dbReference type="OrthoDB" id="301502at2759"/>
<organism evidence="4 5">
    <name type="scientific">Scleroderma citrinum Foug A</name>
    <dbReference type="NCBI Taxonomy" id="1036808"/>
    <lineage>
        <taxon>Eukaryota</taxon>
        <taxon>Fungi</taxon>
        <taxon>Dikarya</taxon>
        <taxon>Basidiomycota</taxon>
        <taxon>Agaricomycotina</taxon>
        <taxon>Agaricomycetes</taxon>
        <taxon>Agaricomycetidae</taxon>
        <taxon>Boletales</taxon>
        <taxon>Sclerodermatineae</taxon>
        <taxon>Sclerodermataceae</taxon>
        <taxon>Scleroderma</taxon>
    </lineage>
</organism>
<dbReference type="SUPFAM" id="SSF50978">
    <property type="entry name" value="WD40 repeat-like"/>
    <property type="match status" value="1"/>
</dbReference>
<evidence type="ECO:0000256" key="2">
    <source>
        <dbReference type="ARBA" id="ARBA00022737"/>
    </source>
</evidence>
<proteinExistence type="predicted"/>
<dbReference type="STRING" id="1036808.A0A0C3AM94"/>
<keyword evidence="1 3" id="KW-0853">WD repeat</keyword>